<dbReference type="InterPro" id="IPR050490">
    <property type="entry name" value="Bact_solute-bd_prot1"/>
</dbReference>
<dbReference type="Pfam" id="PF12010">
    <property type="entry name" value="DUF3502"/>
    <property type="match status" value="1"/>
</dbReference>
<evidence type="ECO:0000313" key="2">
    <source>
        <dbReference type="EMBL" id="MEQ4481908.1"/>
    </source>
</evidence>
<gene>
    <name evidence="2" type="ORF">QJS35_05820</name>
</gene>
<name>A0ABV1KPE1_9BACL</name>
<reference evidence="2 3" key="1">
    <citation type="journal article" date="2023" name="Genome Announc.">
        <title>Pan-Genome Analyses of the Genus Cohnella and Proposal of the Novel Species Cohnella silvisoli sp. nov., Isolated from Forest Soil.</title>
        <authorList>
            <person name="Wang C."/>
            <person name="Mao L."/>
            <person name="Bao G."/>
            <person name="Zhu H."/>
        </authorList>
    </citation>
    <scope>NUCLEOTIDE SEQUENCE [LARGE SCALE GENOMIC DNA]</scope>
    <source>
        <strain evidence="2 3">NL03-T5-1</strain>
    </source>
</reference>
<dbReference type="Gene3D" id="3.40.190.10">
    <property type="entry name" value="Periplasmic binding protein-like II"/>
    <property type="match status" value="2"/>
</dbReference>
<protein>
    <submittedName>
        <fullName evidence="2">Extracellular solute-binding protein</fullName>
    </submittedName>
</protein>
<sequence length="504" mass="57409">MRTRMAKRFYGLVLLFVFVLVSSCSVGNMANETGTIAGPREEEATLKFYFLGVKKSATDEVWQAVSDYVKRKGLNVRFDVQFVPVGEYQNKLLVMAAAGDKWDMNFDADWLGYTQMAANGAYLPLNRLLPEYAPNLYRKYREQRSLAAATVNGGITGLPWTIKMNSRLYAQWRSDLTKKAGIDPAPGSIRTIEDLDAFLHALKKAYPDAKLSRTIPRDIYKLRDEWVDLGFHGTGFYLNDPQIRIQAVEQQPFYLEAAIMARKWYVDGILNKDIMVDKEDGAALWRNGNMLFTAQTHEWVHANQGFSDPAFEQESSLLYPHKKAVNRSPLGNVAAISRNSEHPERVLRFLDMLETDRALYDLVQYGIEGKTYIRNGDAVDYPEGLSTTTSNYMEWGGRWALWKPQFIRPDATYGPDFWIKEADFAAETFNVDSPLDGLMISEDRIRSELELRDRLIAEWATPIELGNVQDPEKAVAEYIQKQKNSGLDAILAEAQKQIDAFLKR</sequence>
<accession>A0ABV1KPE1</accession>
<dbReference type="EMBL" id="JASKHM010000002">
    <property type="protein sequence ID" value="MEQ4481908.1"/>
    <property type="molecule type" value="Genomic_DNA"/>
</dbReference>
<comment type="caution">
    <text evidence="2">The sequence shown here is derived from an EMBL/GenBank/DDBJ whole genome shotgun (WGS) entry which is preliminary data.</text>
</comment>
<proteinExistence type="predicted"/>
<feature type="domain" description="DUF3502" evidence="1">
    <location>
        <begin position="443"/>
        <end position="503"/>
    </location>
</feature>
<keyword evidence="3" id="KW-1185">Reference proteome</keyword>
<dbReference type="PROSITE" id="PS51257">
    <property type="entry name" value="PROKAR_LIPOPROTEIN"/>
    <property type="match status" value="1"/>
</dbReference>
<dbReference type="InterPro" id="IPR022627">
    <property type="entry name" value="DUF3502"/>
</dbReference>
<dbReference type="Proteomes" id="UP001493487">
    <property type="component" value="Unassembled WGS sequence"/>
</dbReference>
<evidence type="ECO:0000259" key="1">
    <source>
        <dbReference type="Pfam" id="PF12010"/>
    </source>
</evidence>
<dbReference type="RefSeq" id="WP_232189328.1">
    <property type="nucleotide sequence ID" value="NZ_JAIOAP010000019.1"/>
</dbReference>
<dbReference type="PANTHER" id="PTHR43649:SF17">
    <property type="entry name" value="ABC TRANSPORTER SOLUTE BINDING PROTEIN-SUGAR TRANSPORT"/>
    <property type="match status" value="1"/>
</dbReference>
<dbReference type="PANTHER" id="PTHR43649">
    <property type="entry name" value="ARABINOSE-BINDING PROTEIN-RELATED"/>
    <property type="match status" value="1"/>
</dbReference>
<dbReference type="Pfam" id="PF01547">
    <property type="entry name" value="SBP_bac_1"/>
    <property type="match status" value="1"/>
</dbReference>
<dbReference type="InterPro" id="IPR006059">
    <property type="entry name" value="SBP"/>
</dbReference>
<organism evidence="2 3">
    <name type="scientific">Cohnella silvisoli</name>
    <dbReference type="NCBI Taxonomy" id="2873699"/>
    <lineage>
        <taxon>Bacteria</taxon>
        <taxon>Bacillati</taxon>
        <taxon>Bacillota</taxon>
        <taxon>Bacilli</taxon>
        <taxon>Bacillales</taxon>
        <taxon>Paenibacillaceae</taxon>
        <taxon>Cohnella</taxon>
    </lineage>
</organism>
<dbReference type="SUPFAM" id="SSF53850">
    <property type="entry name" value="Periplasmic binding protein-like II"/>
    <property type="match status" value="1"/>
</dbReference>
<evidence type="ECO:0000313" key="3">
    <source>
        <dbReference type="Proteomes" id="UP001493487"/>
    </source>
</evidence>